<dbReference type="EMBL" id="RQGV01000015">
    <property type="protein sequence ID" value="TGM12987.1"/>
    <property type="molecule type" value="Genomic_DNA"/>
</dbReference>
<reference evidence="3" key="1">
    <citation type="submission" date="2018-10" db="EMBL/GenBank/DDBJ databases">
        <authorList>
            <person name="Vincent A.T."/>
            <person name="Schiettekatte O."/>
            <person name="Bourhy P."/>
            <person name="Veyrier F.J."/>
            <person name="Picardeau M."/>
        </authorList>
    </citation>
    <scope>NUCLEOTIDE SEQUENCE</scope>
    <source>
        <strain evidence="3">201702406</strain>
    </source>
</reference>
<evidence type="ECO:0000256" key="1">
    <source>
        <dbReference type="SAM" id="SignalP"/>
    </source>
</evidence>
<comment type="caution">
    <text evidence="2">The sequence shown here is derived from an EMBL/GenBank/DDBJ whole genome shotgun (WGS) entry which is preliminary data.</text>
</comment>
<dbReference type="AlphaFoldDB" id="A0A5F2C591"/>
<feature type="chain" id="PRO_5043207269" description="Porin" evidence="1">
    <location>
        <begin position="20"/>
        <end position="303"/>
    </location>
</feature>
<dbReference type="Proteomes" id="UP000297832">
    <property type="component" value="Unassembled WGS sequence"/>
</dbReference>
<accession>A0A5F2C591</accession>
<keyword evidence="5" id="KW-1185">Reference proteome</keyword>
<organism evidence="2 4">
    <name type="scientific">Leptospira selangorensis</name>
    <dbReference type="NCBI Taxonomy" id="2484982"/>
    <lineage>
        <taxon>Bacteria</taxon>
        <taxon>Pseudomonadati</taxon>
        <taxon>Spirochaetota</taxon>
        <taxon>Spirochaetia</taxon>
        <taxon>Leptospirales</taxon>
        <taxon>Leptospiraceae</taxon>
        <taxon>Leptospira</taxon>
    </lineage>
</organism>
<evidence type="ECO:0000313" key="4">
    <source>
        <dbReference type="Proteomes" id="UP000297832"/>
    </source>
</evidence>
<name>A0A5F2C591_9LEPT</name>
<evidence type="ECO:0000313" key="5">
    <source>
        <dbReference type="Proteomes" id="UP000298057"/>
    </source>
</evidence>
<protein>
    <recommendedName>
        <fullName evidence="6">Porin</fullName>
    </recommendedName>
</protein>
<dbReference type="Proteomes" id="UP000298057">
    <property type="component" value="Unassembled WGS sequence"/>
</dbReference>
<dbReference type="EMBL" id="RQGU01000090">
    <property type="protein sequence ID" value="TGM21261.1"/>
    <property type="molecule type" value="Genomic_DNA"/>
</dbReference>
<dbReference type="RefSeq" id="WP_135627242.1">
    <property type="nucleotide sequence ID" value="NZ_RQGU01000090.1"/>
</dbReference>
<feature type="signal peptide" evidence="1">
    <location>
        <begin position="1"/>
        <end position="19"/>
    </location>
</feature>
<evidence type="ECO:0000313" key="3">
    <source>
        <dbReference type="EMBL" id="TGM21261.1"/>
    </source>
</evidence>
<evidence type="ECO:0000313" key="2">
    <source>
        <dbReference type="EMBL" id="TGM12987.1"/>
    </source>
</evidence>
<evidence type="ECO:0008006" key="6">
    <source>
        <dbReference type="Google" id="ProtNLM"/>
    </source>
</evidence>
<sequence>MKIKIFLLILILPAFSIFAQEIKVDDSKEKKSEKKLELILRRQFSMIDPLESNYFQERYPAYYGNVNNKTSATNFGFKYQIEKINSYFDFSMYELRKANLSKSIIYCGYTTPCSENSYNIGSYYRFESDFNIIKNLLSDKVGFGGGIRYVNSSLSLGFPNDYYLYVRSTSMGPQLSLRYKTPDWLGFSFGGKIDYFYLFGSFLVENTYTTDKSVLGFNRIYNQRPSTYIGKEYSIFFNYKATEDVSFTLGYSTIVATVTPTTKDVQSLDPNYDLRQNLRNNTEYGRHYQDRIFSTYLQVSIKI</sequence>
<dbReference type="SUPFAM" id="SSF56935">
    <property type="entry name" value="Porins"/>
    <property type="match status" value="1"/>
</dbReference>
<keyword evidence="1" id="KW-0732">Signal</keyword>
<reference evidence="4 5" key="2">
    <citation type="journal article" date="2019" name="PLoS Negl. Trop. Dis.">
        <title>Revisiting the worldwide diversity of Leptospira species in the environment.</title>
        <authorList>
            <person name="Vincent A.T."/>
            <person name="Schiettekatte O."/>
            <person name="Bourhy P."/>
            <person name="Veyrier F.J."/>
            <person name="Picardeau M."/>
        </authorList>
    </citation>
    <scope>NUCLEOTIDE SEQUENCE [LARGE SCALE GENOMIC DNA]</scope>
    <source>
        <strain evidence="2 4">201702405</strain>
        <strain evidence="5">201702406</strain>
    </source>
</reference>
<proteinExistence type="predicted"/>
<gene>
    <name evidence="2" type="ORF">EHQ81_12090</name>
    <name evidence="3" type="ORF">EHQ82_09655</name>
</gene>